<keyword evidence="6" id="KW-1133">Transmembrane helix</keyword>
<reference evidence="9 10" key="1">
    <citation type="journal article" date="2023" name="Sci. Data">
        <title>Genome assembly of the Korean intertidal mud-creeper Batillaria attramentaria.</title>
        <authorList>
            <person name="Patra A.K."/>
            <person name="Ho P.T."/>
            <person name="Jun S."/>
            <person name="Lee S.J."/>
            <person name="Kim Y."/>
            <person name="Won Y.J."/>
        </authorList>
    </citation>
    <scope>NUCLEOTIDE SEQUENCE [LARGE SCALE GENOMIC DNA]</scope>
    <source>
        <strain evidence="9">Wonlab-2016</strain>
    </source>
</reference>
<dbReference type="Pfam" id="PF01697">
    <property type="entry name" value="Glyco_transf_92"/>
    <property type="match status" value="2"/>
</dbReference>
<dbReference type="PANTHER" id="PTHR21461:SF69">
    <property type="entry name" value="GLYCOSYLTRANSFERASE FAMILY 92 PROTEIN"/>
    <property type="match status" value="1"/>
</dbReference>
<evidence type="ECO:0000256" key="4">
    <source>
        <dbReference type="ARBA" id="ARBA00022679"/>
    </source>
</evidence>
<comment type="similarity">
    <text evidence="2 8">Belongs to the glycosyltransferase 92 family.</text>
</comment>
<evidence type="ECO:0000256" key="2">
    <source>
        <dbReference type="ARBA" id="ARBA00007647"/>
    </source>
</evidence>
<evidence type="ECO:0000313" key="10">
    <source>
        <dbReference type="Proteomes" id="UP001519460"/>
    </source>
</evidence>
<evidence type="ECO:0000256" key="1">
    <source>
        <dbReference type="ARBA" id="ARBA00004167"/>
    </source>
</evidence>
<proteinExistence type="inferred from homology"/>
<name>A0ABD0JHE7_9CAEN</name>
<comment type="caution">
    <text evidence="9">The sequence shown here is derived from an EMBL/GenBank/DDBJ whole genome shotgun (WGS) entry which is preliminary data.</text>
</comment>
<accession>A0ABD0JHE7</accession>
<evidence type="ECO:0000313" key="9">
    <source>
        <dbReference type="EMBL" id="KAK7473822.1"/>
    </source>
</evidence>
<keyword evidence="5" id="KW-0812">Transmembrane</keyword>
<dbReference type="PANTHER" id="PTHR21461">
    <property type="entry name" value="GLYCOSYLTRANSFERASE FAMILY 92 PROTEIN"/>
    <property type="match status" value="1"/>
</dbReference>
<keyword evidence="4 8" id="KW-0808">Transferase</keyword>
<keyword evidence="10" id="KW-1185">Reference proteome</keyword>
<evidence type="ECO:0000256" key="8">
    <source>
        <dbReference type="RuleBase" id="RU366017"/>
    </source>
</evidence>
<dbReference type="EC" id="2.4.1.-" evidence="8"/>
<sequence>MQHHCTTVEKRLSHATPLYDSASDGTPVLEDTTCRQSARIGQRNNRPINRIHLAGTTELHTSRYDVWRPLSTFGPSPSNSSLRYFKAVKGQDTFLYSAIANNREPTPGELNIIITAMDSTKTDRFHCCVLLANDKNLFRTTADVFYNHYVTSVPVFGSILNPILEWFKYAPTKAKQYSCVVPANGIHATHVMLTSSSCPASVEEYLPIVYPKVVPNGLALCGKTAFGDKLDPNKLMEWFEVQRFLGVDHIQIMDAGNRKDVRKVFKYYTDMGLLELLPFELPATNSRMSLNKYACRWALRPWGGRTAGRAGGSRDASLRRLITCRGLAQVCLTWTSPFGANSKWWNDCFVAIVDSNVDLGQQGEVQFISGKRLVQFFHDESFSILDCRQRLAGYTYVLGIDMDEVLMPVQNQDVKTMLKDQLTLHPDAAGFYFWTQFLLYDWGPQNNDSDISMLRYLYSMDPIWNCKKYVYLPSRVFQARTHEFTPRAPYQTHILPASVGTLHHYRLCPTHWSTCGDPPSVTDRKIFRVADVLKERIKEARKATGVTPETVNKSR</sequence>
<evidence type="ECO:0000256" key="3">
    <source>
        <dbReference type="ARBA" id="ARBA00022676"/>
    </source>
</evidence>
<evidence type="ECO:0000256" key="7">
    <source>
        <dbReference type="ARBA" id="ARBA00023136"/>
    </source>
</evidence>
<keyword evidence="7" id="KW-0472">Membrane</keyword>
<protein>
    <recommendedName>
        <fullName evidence="8">Glycosyltransferase family 92 protein</fullName>
        <ecNumber evidence="8">2.4.1.-</ecNumber>
    </recommendedName>
</protein>
<gene>
    <name evidence="9" type="ORF">BaRGS_00034929</name>
</gene>
<dbReference type="InterPro" id="IPR008166">
    <property type="entry name" value="Glyco_transf_92"/>
</dbReference>
<dbReference type="GO" id="GO:0016757">
    <property type="term" value="F:glycosyltransferase activity"/>
    <property type="evidence" value="ECO:0007669"/>
    <property type="project" value="UniProtKB-UniRule"/>
</dbReference>
<evidence type="ECO:0000256" key="5">
    <source>
        <dbReference type="ARBA" id="ARBA00022692"/>
    </source>
</evidence>
<dbReference type="EMBL" id="JACVVK020000456">
    <property type="protein sequence ID" value="KAK7473822.1"/>
    <property type="molecule type" value="Genomic_DNA"/>
</dbReference>
<keyword evidence="3 8" id="KW-0328">Glycosyltransferase</keyword>
<comment type="subcellular location">
    <subcellularLocation>
        <location evidence="1">Membrane</location>
        <topology evidence="1">Single-pass membrane protein</topology>
    </subcellularLocation>
</comment>
<organism evidence="9 10">
    <name type="scientific">Batillaria attramentaria</name>
    <dbReference type="NCBI Taxonomy" id="370345"/>
    <lineage>
        <taxon>Eukaryota</taxon>
        <taxon>Metazoa</taxon>
        <taxon>Spiralia</taxon>
        <taxon>Lophotrochozoa</taxon>
        <taxon>Mollusca</taxon>
        <taxon>Gastropoda</taxon>
        <taxon>Caenogastropoda</taxon>
        <taxon>Sorbeoconcha</taxon>
        <taxon>Cerithioidea</taxon>
        <taxon>Batillariidae</taxon>
        <taxon>Batillaria</taxon>
    </lineage>
</organism>
<evidence type="ECO:0000256" key="6">
    <source>
        <dbReference type="ARBA" id="ARBA00022989"/>
    </source>
</evidence>
<dbReference type="AlphaFoldDB" id="A0ABD0JHE7"/>
<dbReference type="GO" id="GO:0016020">
    <property type="term" value="C:membrane"/>
    <property type="evidence" value="ECO:0007669"/>
    <property type="project" value="UniProtKB-SubCell"/>
</dbReference>
<dbReference type="Proteomes" id="UP001519460">
    <property type="component" value="Unassembled WGS sequence"/>
</dbReference>